<dbReference type="EMBL" id="CP032098">
    <property type="protein sequence ID" value="AXX93616.1"/>
    <property type="molecule type" value="Genomic_DNA"/>
</dbReference>
<protein>
    <submittedName>
        <fullName evidence="2">Uncharacterized protein</fullName>
    </submittedName>
</protein>
<evidence type="ECO:0000313" key="4">
    <source>
        <dbReference type="Proteomes" id="UP000262712"/>
    </source>
</evidence>
<dbReference type="Proteomes" id="UP000221222">
    <property type="component" value="Unassembled WGS sequence"/>
</dbReference>
<reference evidence="2 3" key="1">
    <citation type="submission" date="2017-09" db="EMBL/GenBank/DDBJ databases">
        <title>Arcobacter canalis sp. nov., a new species isolated from a water canal contaminated with urban sewage.</title>
        <authorList>
            <person name="Perez-Cataluna A."/>
            <person name="Salas-Masso N."/>
            <person name="Figueras M.J."/>
        </authorList>
    </citation>
    <scope>NUCLEOTIDE SEQUENCE [LARGE SCALE GENOMIC DNA]</scope>
    <source>
        <strain evidence="2 3">F98-3</strain>
    </source>
</reference>
<evidence type="ECO:0000313" key="2">
    <source>
        <dbReference type="EMBL" id="PHO17323.1"/>
    </source>
</evidence>
<organism evidence="2 3">
    <name type="scientific">Malaciobacter molluscorum LMG 25693</name>
    <dbReference type="NCBI Taxonomy" id="870501"/>
    <lineage>
        <taxon>Bacteria</taxon>
        <taxon>Pseudomonadati</taxon>
        <taxon>Campylobacterota</taxon>
        <taxon>Epsilonproteobacteria</taxon>
        <taxon>Campylobacterales</taxon>
        <taxon>Arcobacteraceae</taxon>
        <taxon>Malaciobacter</taxon>
    </lineage>
</organism>
<dbReference type="KEGG" id="amol:AMOL_2678"/>
<gene>
    <name evidence="1" type="ORF">AMOL_2678</name>
    <name evidence="2" type="ORF">CPU12_10945</name>
</gene>
<evidence type="ECO:0000313" key="3">
    <source>
        <dbReference type="Proteomes" id="UP000221222"/>
    </source>
</evidence>
<dbReference type="AlphaFoldDB" id="A0A2G1DFS2"/>
<reference evidence="1 4" key="2">
    <citation type="submission" date="2018-08" db="EMBL/GenBank/DDBJ databases">
        <title>Complete genome of the Arcobacter molluscorum type strain LMG 25693.</title>
        <authorList>
            <person name="Miller W.G."/>
            <person name="Yee E."/>
            <person name="Bono J.L."/>
        </authorList>
    </citation>
    <scope>NUCLEOTIDE SEQUENCE [LARGE SCALE GENOMIC DNA]</scope>
    <source>
        <strain evidence="1 4">CECT 7696</strain>
    </source>
</reference>
<proteinExistence type="predicted"/>
<evidence type="ECO:0000313" key="1">
    <source>
        <dbReference type="EMBL" id="AXX93616.1"/>
    </source>
</evidence>
<keyword evidence="3" id="KW-1185">Reference proteome</keyword>
<dbReference type="Proteomes" id="UP000262712">
    <property type="component" value="Chromosome"/>
</dbReference>
<name>A0A2G1DFS2_9BACT</name>
<dbReference type="EMBL" id="NXFY01000019">
    <property type="protein sequence ID" value="PHO17323.1"/>
    <property type="molecule type" value="Genomic_DNA"/>
</dbReference>
<dbReference type="RefSeq" id="WP_099343161.1">
    <property type="nucleotide sequence ID" value="NZ_CP032098.1"/>
</dbReference>
<sequence>MNYRDFLNYLKENNLTVRQIEKELGYSPKSIQNNWKKNDNVPEKALSNLHKFLKLKKQNLEINNLLNNNINNVQLPSHIYKIAKEKSLKSGITIEEYISSLIISKI</sequence>
<accession>A0A2G1DFS2</accession>